<evidence type="ECO:0000313" key="2">
    <source>
        <dbReference type="EMBL" id="TDQ16647.1"/>
    </source>
</evidence>
<dbReference type="EMBL" id="SNYF01000007">
    <property type="protein sequence ID" value="TDQ16647.1"/>
    <property type="molecule type" value="Genomic_DNA"/>
</dbReference>
<evidence type="ECO:0000313" key="3">
    <source>
        <dbReference type="Proteomes" id="UP000294535"/>
    </source>
</evidence>
<dbReference type="OrthoDB" id="9786534at2"/>
<keyword evidence="1" id="KW-1133">Transmembrane helix</keyword>
<organism evidence="2 3">
    <name type="scientific">Algoriphagus boseongensis</name>
    <dbReference type="NCBI Taxonomy" id="1442587"/>
    <lineage>
        <taxon>Bacteria</taxon>
        <taxon>Pseudomonadati</taxon>
        <taxon>Bacteroidota</taxon>
        <taxon>Cytophagia</taxon>
        <taxon>Cytophagales</taxon>
        <taxon>Cyclobacteriaceae</taxon>
        <taxon>Algoriphagus</taxon>
    </lineage>
</organism>
<dbReference type="RefSeq" id="WP_133556749.1">
    <property type="nucleotide sequence ID" value="NZ_SNYF01000007.1"/>
</dbReference>
<reference evidence="2 3" key="1">
    <citation type="submission" date="2019-03" db="EMBL/GenBank/DDBJ databases">
        <title>Genomic Encyclopedia of Type Strains, Phase III (KMG-III): the genomes of soil and plant-associated and newly described type strains.</title>
        <authorList>
            <person name="Whitman W."/>
        </authorList>
    </citation>
    <scope>NUCLEOTIDE SEQUENCE [LARGE SCALE GENOMIC DNA]</scope>
    <source>
        <strain evidence="2 3">CECT 8446</strain>
    </source>
</reference>
<evidence type="ECO:0000256" key="1">
    <source>
        <dbReference type="SAM" id="Phobius"/>
    </source>
</evidence>
<protein>
    <submittedName>
        <fullName evidence="2">Uncharacterized protein</fullName>
    </submittedName>
</protein>
<sequence>MRILFLILVFLHALIHLLGFIKGFGLKEVKELSLPISKPMGFLWLMAAGVLLLYAISYLSQWKYSWLIGLLAVVLSQVLIVIFWKDAKFATLPNLLILLVSLMAWGQYQFSRMVEKETAALLQTSQAPSTEVIQEKDLEELPEPVKNWLRQSGMLGKPRIHIAKVIQEAEMQLKPDQNWMSAQAIQYSTLDSPGFIWSVEVKMNGFLSFRGRDKYEEGKGQMLIKLNSLIPIVNEQGEKLDEGTLQRFLGEMVWFPSFALSPYLRWETLSDSSAKATLSYGEIEGSGIFEFNSKGEVTKFSALRYQGNKPDAQRKEWIMDIEDYETFEGIQVPSKVHSTWKDPNQSWTWLKLQVKEIRYNQNALN</sequence>
<keyword evidence="1" id="KW-0812">Transmembrane</keyword>
<keyword evidence="3" id="KW-1185">Reference proteome</keyword>
<dbReference type="Proteomes" id="UP000294535">
    <property type="component" value="Unassembled WGS sequence"/>
</dbReference>
<feature type="transmembrane region" description="Helical" evidence="1">
    <location>
        <begin position="41"/>
        <end position="59"/>
    </location>
</feature>
<feature type="transmembrane region" description="Helical" evidence="1">
    <location>
        <begin position="90"/>
        <end position="108"/>
    </location>
</feature>
<keyword evidence="1" id="KW-0472">Membrane</keyword>
<dbReference type="AlphaFoldDB" id="A0A4R6T4K1"/>
<name>A0A4R6T4K1_9BACT</name>
<feature type="transmembrane region" description="Helical" evidence="1">
    <location>
        <begin position="66"/>
        <end position="84"/>
    </location>
</feature>
<dbReference type="InterPro" id="IPR046674">
    <property type="entry name" value="DUF6544"/>
</dbReference>
<dbReference type="Pfam" id="PF20181">
    <property type="entry name" value="DUF6544"/>
    <property type="match status" value="1"/>
</dbReference>
<comment type="caution">
    <text evidence="2">The sequence shown here is derived from an EMBL/GenBank/DDBJ whole genome shotgun (WGS) entry which is preliminary data.</text>
</comment>
<proteinExistence type="predicted"/>
<gene>
    <name evidence="2" type="ORF">DFQ04_2769</name>
</gene>
<accession>A0A4R6T4K1</accession>